<proteinExistence type="inferred from homology"/>
<dbReference type="GO" id="GO:0005524">
    <property type="term" value="F:ATP binding"/>
    <property type="evidence" value="ECO:0007669"/>
    <property type="project" value="UniProtKB-KW"/>
</dbReference>
<evidence type="ECO:0000259" key="9">
    <source>
        <dbReference type="PROSITE" id="PS50893"/>
    </source>
</evidence>
<dbReference type="PROSITE" id="PS00211">
    <property type="entry name" value="ABC_TRANSPORTER_1"/>
    <property type="match status" value="2"/>
</dbReference>
<dbReference type="SMART" id="SM00382">
    <property type="entry name" value="AAA"/>
    <property type="match status" value="2"/>
</dbReference>
<keyword evidence="8" id="KW-0472">Membrane</keyword>
<keyword evidence="11" id="KW-1185">Reference proteome</keyword>
<keyword evidence="6 10" id="KW-0067">ATP-binding</keyword>
<dbReference type="PROSITE" id="PS50893">
    <property type="entry name" value="ABC_TRANSPORTER_2"/>
    <property type="match status" value="2"/>
</dbReference>
<dbReference type="EMBL" id="JARULN010000006">
    <property type="protein sequence ID" value="MDG5754091.1"/>
    <property type="molecule type" value="Genomic_DNA"/>
</dbReference>
<dbReference type="RefSeq" id="WP_187695340.1">
    <property type="nucleotide sequence ID" value="NZ_JARRRY010000005.1"/>
</dbReference>
<evidence type="ECO:0000256" key="7">
    <source>
        <dbReference type="ARBA" id="ARBA00022967"/>
    </source>
</evidence>
<evidence type="ECO:0000256" key="3">
    <source>
        <dbReference type="ARBA" id="ARBA00022448"/>
    </source>
</evidence>
<feature type="domain" description="ABC transporter" evidence="9">
    <location>
        <begin position="292"/>
        <end position="519"/>
    </location>
</feature>
<name>A0ABT6H6L2_9BACI</name>
<keyword evidence="3" id="KW-0813">Transport</keyword>
<dbReference type="PANTHER" id="PTHR43553">
    <property type="entry name" value="HEAVY METAL TRANSPORTER"/>
    <property type="match status" value="1"/>
</dbReference>
<comment type="subcellular location">
    <subcellularLocation>
        <location evidence="1">Cell membrane</location>
        <topology evidence="1">Peripheral membrane protein</topology>
    </subcellularLocation>
</comment>
<dbReference type="InterPro" id="IPR017871">
    <property type="entry name" value="ABC_transporter-like_CS"/>
</dbReference>
<evidence type="ECO:0000256" key="5">
    <source>
        <dbReference type="ARBA" id="ARBA00022741"/>
    </source>
</evidence>
<dbReference type="Proteomes" id="UP001218246">
    <property type="component" value="Unassembled WGS sequence"/>
</dbReference>
<keyword evidence="7" id="KW-1278">Translocase</keyword>
<dbReference type="InterPro" id="IPR003439">
    <property type="entry name" value="ABC_transporter-like_ATP-bd"/>
</dbReference>
<feature type="domain" description="ABC transporter" evidence="9">
    <location>
        <begin position="7"/>
        <end position="245"/>
    </location>
</feature>
<dbReference type="NCBIfam" id="NF010167">
    <property type="entry name" value="PRK13648.1"/>
    <property type="match status" value="2"/>
</dbReference>
<organism evidence="10 11">
    <name type="scientific">Ectobacillus antri</name>
    <dbReference type="NCBI Taxonomy" id="2486280"/>
    <lineage>
        <taxon>Bacteria</taxon>
        <taxon>Bacillati</taxon>
        <taxon>Bacillota</taxon>
        <taxon>Bacilli</taxon>
        <taxon>Bacillales</taxon>
        <taxon>Bacillaceae</taxon>
        <taxon>Ectobacillus</taxon>
    </lineage>
</organism>
<evidence type="ECO:0000256" key="8">
    <source>
        <dbReference type="ARBA" id="ARBA00023136"/>
    </source>
</evidence>
<evidence type="ECO:0000313" key="10">
    <source>
        <dbReference type="EMBL" id="MDG5754091.1"/>
    </source>
</evidence>
<dbReference type="CDD" id="cd03225">
    <property type="entry name" value="ABC_cobalt_CbiO_domain1"/>
    <property type="match status" value="1"/>
</dbReference>
<dbReference type="SUPFAM" id="SSF52540">
    <property type="entry name" value="P-loop containing nucleoside triphosphate hydrolases"/>
    <property type="match status" value="2"/>
</dbReference>
<evidence type="ECO:0000256" key="1">
    <source>
        <dbReference type="ARBA" id="ARBA00004202"/>
    </source>
</evidence>
<evidence type="ECO:0000256" key="4">
    <source>
        <dbReference type="ARBA" id="ARBA00022475"/>
    </source>
</evidence>
<dbReference type="Gene3D" id="3.40.50.300">
    <property type="entry name" value="P-loop containing nucleotide triphosphate hydrolases"/>
    <property type="match status" value="2"/>
</dbReference>
<dbReference type="InterPro" id="IPR027417">
    <property type="entry name" value="P-loop_NTPase"/>
</dbReference>
<accession>A0ABT6H6L2</accession>
<protein>
    <submittedName>
        <fullName evidence="10">ABC transporter ATP-binding protein</fullName>
    </submittedName>
</protein>
<keyword evidence="4" id="KW-1003">Cell membrane</keyword>
<sequence>MAMVAYAEIKNLTFQYPNETKPALSSVSLAIPKGQFVVLAGRSGSGKTTLLRHLKKELQPIGRCSGEVLYEGQHVQELSPMQSAQEIGMVFQNPENQLVMDTVIQELAFSLENLGYDTSTIQKRIAELISFLGFQDLLHRSVHTLSGGQKQLVNLAAVLILQPRLLLLDEPTAQLDPIAAKEFLTLLKRIHEELGITIIMSEHRLDDVLPLADRLVFMESGSVLYDAPPVEVMAYLWERNELRLYLPQIPRLFLEWGVTVPPLTVRDGQRILPNLTPVQSSVYERKKRNVLLEAKGIYFQYEKNGALILQNLSLAIQKGEWVSLVGKNGTGKSTLLTVLAGLRSIRRGKLLWEGKQLHKTDAQIGYVSQQPSYHFTQDTVWEELFLQAQELGYKQPEEVVTALLSRFHIEGTKRRHPHDCSGGEQQLLAICSVLLQRPKLLILDEPTKGLDPEKKEELAKQLSQLQNEGTTIMMATHDVEFAAKYTDCCVMLFDGQIISEHTPQQFFSENFFYTTAINRLVRKQLPQALIWEDVVHTCPSTMLQS</sequence>
<evidence type="ECO:0000313" key="11">
    <source>
        <dbReference type="Proteomes" id="UP001218246"/>
    </source>
</evidence>
<dbReference type="InterPro" id="IPR003593">
    <property type="entry name" value="AAA+_ATPase"/>
</dbReference>
<comment type="similarity">
    <text evidence="2">Belongs to the ABC transporter superfamily.</text>
</comment>
<evidence type="ECO:0000256" key="6">
    <source>
        <dbReference type="ARBA" id="ARBA00022840"/>
    </source>
</evidence>
<evidence type="ECO:0000256" key="2">
    <source>
        <dbReference type="ARBA" id="ARBA00005417"/>
    </source>
</evidence>
<reference evidence="10 11" key="1">
    <citation type="submission" date="2023-04" db="EMBL/GenBank/DDBJ databases">
        <title>Ectobacillus antri isolated from activated sludge.</title>
        <authorList>
            <person name="Yan P."/>
            <person name="Liu X."/>
        </authorList>
    </citation>
    <scope>NUCLEOTIDE SEQUENCE [LARGE SCALE GENOMIC DNA]</scope>
    <source>
        <strain evidence="10 11">C18H</strain>
    </source>
</reference>
<dbReference type="Pfam" id="PF00005">
    <property type="entry name" value="ABC_tran"/>
    <property type="match status" value="2"/>
</dbReference>
<comment type="caution">
    <text evidence="10">The sequence shown here is derived from an EMBL/GenBank/DDBJ whole genome shotgun (WGS) entry which is preliminary data.</text>
</comment>
<dbReference type="InterPro" id="IPR050095">
    <property type="entry name" value="ECF_ABC_transporter_ATP-bd"/>
</dbReference>
<keyword evidence="5" id="KW-0547">Nucleotide-binding</keyword>
<gene>
    <name evidence="10" type="ORF">P6P90_08905</name>
</gene>
<dbReference type="InterPro" id="IPR015856">
    <property type="entry name" value="ABC_transpr_CbiO/EcfA_su"/>
</dbReference>